<gene>
    <name evidence="4" type="ORF">LVIROSA_LOCUS24695</name>
</gene>
<feature type="compositionally biased region" description="Gly residues" evidence="1">
    <location>
        <begin position="69"/>
        <end position="94"/>
    </location>
</feature>
<keyword evidence="2" id="KW-0472">Membrane</keyword>
<evidence type="ECO:0000256" key="3">
    <source>
        <dbReference type="SAM" id="SignalP"/>
    </source>
</evidence>
<feature type="signal peptide" evidence="3">
    <location>
        <begin position="1"/>
        <end position="24"/>
    </location>
</feature>
<protein>
    <submittedName>
        <fullName evidence="4">Uncharacterized protein</fullName>
    </submittedName>
</protein>
<organism evidence="4 5">
    <name type="scientific">Lactuca virosa</name>
    <dbReference type="NCBI Taxonomy" id="75947"/>
    <lineage>
        <taxon>Eukaryota</taxon>
        <taxon>Viridiplantae</taxon>
        <taxon>Streptophyta</taxon>
        <taxon>Embryophyta</taxon>
        <taxon>Tracheophyta</taxon>
        <taxon>Spermatophyta</taxon>
        <taxon>Magnoliopsida</taxon>
        <taxon>eudicotyledons</taxon>
        <taxon>Gunneridae</taxon>
        <taxon>Pentapetalae</taxon>
        <taxon>asterids</taxon>
        <taxon>campanulids</taxon>
        <taxon>Asterales</taxon>
        <taxon>Asteraceae</taxon>
        <taxon>Cichorioideae</taxon>
        <taxon>Cichorieae</taxon>
        <taxon>Lactucinae</taxon>
        <taxon>Lactuca</taxon>
    </lineage>
</organism>
<feature type="transmembrane region" description="Helical" evidence="2">
    <location>
        <begin position="99"/>
        <end position="120"/>
    </location>
</feature>
<sequence length="140" mass="14045">MAKQFQAFPLFILVLFVSARILQAISPAPAPSPIPYWWRFAPGSAPSQGPVPFPPAPIPPPPVVPPPSTGGGGGGGGGGGVPTKDNGGGSSGLSGGQKAGITLGVLAGAGLMGFATVVYMKRRSNIQRARFGASARRSQL</sequence>
<dbReference type="EMBL" id="CAKMRJ010004445">
    <property type="protein sequence ID" value="CAH1438431.1"/>
    <property type="molecule type" value="Genomic_DNA"/>
</dbReference>
<feature type="region of interest" description="Disordered" evidence="1">
    <location>
        <begin position="45"/>
        <end position="94"/>
    </location>
</feature>
<feature type="compositionally biased region" description="Pro residues" evidence="1">
    <location>
        <begin position="49"/>
        <end position="68"/>
    </location>
</feature>
<keyword evidence="2" id="KW-1133">Transmembrane helix</keyword>
<proteinExistence type="predicted"/>
<comment type="caution">
    <text evidence="4">The sequence shown here is derived from an EMBL/GenBank/DDBJ whole genome shotgun (WGS) entry which is preliminary data.</text>
</comment>
<evidence type="ECO:0000313" key="4">
    <source>
        <dbReference type="EMBL" id="CAH1438431.1"/>
    </source>
</evidence>
<dbReference type="Proteomes" id="UP001157418">
    <property type="component" value="Unassembled WGS sequence"/>
</dbReference>
<evidence type="ECO:0000256" key="2">
    <source>
        <dbReference type="SAM" id="Phobius"/>
    </source>
</evidence>
<dbReference type="AlphaFoldDB" id="A0AAU9NKR9"/>
<keyword evidence="3" id="KW-0732">Signal</keyword>
<reference evidence="4 5" key="1">
    <citation type="submission" date="2022-01" db="EMBL/GenBank/DDBJ databases">
        <authorList>
            <person name="Xiong W."/>
            <person name="Schranz E."/>
        </authorList>
    </citation>
    <scope>NUCLEOTIDE SEQUENCE [LARGE SCALE GENOMIC DNA]</scope>
</reference>
<evidence type="ECO:0000256" key="1">
    <source>
        <dbReference type="SAM" id="MobiDB-lite"/>
    </source>
</evidence>
<feature type="chain" id="PRO_5043908447" evidence="3">
    <location>
        <begin position="25"/>
        <end position="140"/>
    </location>
</feature>
<name>A0AAU9NKR9_9ASTR</name>
<keyword evidence="2" id="KW-0812">Transmembrane</keyword>
<accession>A0AAU9NKR9</accession>
<keyword evidence="5" id="KW-1185">Reference proteome</keyword>
<evidence type="ECO:0000313" key="5">
    <source>
        <dbReference type="Proteomes" id="UP001157418"/>
    </source>
</evidence>